<keyword evidence="2" id="KW-0472">Membrane</keyword>
<organism evidence="3 4">
    <name type="scientific">Exophiala viscosa</name>
    <dbReference type="NCBI Taxonomy" id="2486360"/>
    <lineage>
        <taxon>Eukaryota</taxon>
        <taxon>Fungi</taxon>
        <taxon>Dikarya</taxon>
        <taxon>Ascomycota</taxon>
        <taxon>Pezizomycotina</taxon>
        <taxon>Eurotiomycetes</taxon>
        <taxon>Chaetothyriomycetidae</taxon>
        <taxon>Chaetothyriales</taxon>
        <taxon>Herpotrichiellaceae</taxon>
        <taxon>Exophiala</taxon>
    </lineage>
</organism>
<keyword evidence="2" id="KW-0812">Transmembrane</keyword>
<feature type="region of interest" description="Disordered" evidence="1">
    <location>
        <begin position="148"/>
        <end position="173"/>
    </location>
</feature>
<evidence type="ECO:0000256" key="1">
    <source>
        <dbReference type="SAM" id="MobiDB-lite"/>
    </source>
</evidence>
<comment type="caution">
    <text evidence="3">The sequence shown here is derived from an EMBL/GenBank/DDBJ whole genome shotgun (WGS) entry which is preliminary data.</text>
</comment>
<feature type="compositionally biased region" description="Polar residues" evidence="1">
    <location>
        <begin position="150"/>
        <end position="159"/>
    </location>
</feature>
<sequence length="440" mass="47875">MPTTKVVQNLGAISLTQNLGTAPSTTTSNTNAQPSSTTSPLSSATTKPAILTSSSSLSPTGSVTNSTRTTNSVTTALPTSSSPSRSADTSSTTTSSANPTLSSGRASAPLAHDPLSTGAIAGVAIACAVAGATFALILMWFLRRSRSQRSLKNSQTNSRRVPRPLPHEKNNERTFDDPTVIAMKRQPKVDLDAFLPQQADDATVNKKLLHLFDQIESHVDNFYAEDNQNLTHEQQIEVAQYATPGLPMPLVALLQTSRRKTTILKHCLGYHAMLLVSPSNTSDCLLPYEISSMLAYSEAHRDATRRDPDRAIALSRWRMLTAYLRPDIFGGDVSSTSEFESHIHDLATKFCDTFNPFSQLQHEEQKVKHLVEVLRTALRFALWLYSHPATFDFRWGSASDGSSGSGHTVVTVPSLIKTYDGRGSKIEPPQVVQALVKRRV</sequence>
<dbReference type="AlphaFoldDB" id="A0AAN6DTG0"/>
<feature type="compositionally biased region" description="Low complexity" evidence="1">
    <location>
        <begin position="21"/>
        <end position="103"/>
    </location>
</feature>
<evidence type="ECO:0000256" key="2">
    <source>
        <dbReference type="SAM" id="Phobius"/>
    </source>
</evidence>
<evidence type="ECO:0000313" key="3">
    <source>
        <dbReference type="EMBL" id="KAI1611881.1"/>
    </source>
</evidence>
<keyword evidence="4" id="KW-1185">Reference proteome</keyword>
<feature type="region of interest" description="Disordered" evidence="1">
    <location>
        <begin position="18"/>
        <end position="108"/>
    </location>
</feature>
<keyword evidence="2" id="KW-1133">Transmembrane helix</keyword>
<protein>
    <submittedName>
        <fullName evidence="3">Uncharacterized protein</fullName>
    </submittedName>
</protein>
<evidence type="ECO:0000313" key="4">
    <source>
        <dbReference type="Proteomes" id="UP001203852"/>
    </source>
</evidence>
<dbReference type="Proteomes" id="UP001203852">
    <property type="component" value="Unassembled WGS sequence"/>
</dbReference>
<dbReference type="EMBL" id="MU404355">
    <property type="protein sequence ID" value="KAI1611881.1"/>
    <property type="molecule type" value="Genomic_DNA"/>
</dbReference>
<gene>
    <name evidence="3" type="ORF">EDD36DRAFT_269074</name>
</gene>
<reference evidence="3" key="1">
    <citation type="journal article" date="2022" name="bioRxiv">
        <title>Deciphering the potential niche of two novel black yeast fungi from a biological soil crust based on their genomes, phenotypes, and melanin regulation.</title>
        <authorList>
            <consortium name="DOE Joint Genome Institute"/>
            <person name="Carr E.C."/>
            <person name="Barton Q."/>
            <person name="Grambo S."/>
            <person name="Sullivan M."/>
            <person name="Renfro C.M."/>
            <person name="Kuo A."/>
            <person name="Pangilinan J."/>
            <person name="Lipzen A."/>
            <person name="Keymanesh K."/>
            <person name="Savage E."/>
            <person name="Barry K."/>
            <person name="Grigoriev I.V."/>
            <person name="Riekhof W.R."/>
            <person name="Harris S.S."/>
        </authorList>
    </citation>
    <scope>NUCLEOTIDE SEQUENCE</scope>
    <source>
        <strain evidence="3">JF 03-4F</strain>
    </source>
</reference>
<proteinExistence type="predicted"/>
<name>A0AAN6DTG0_9EURO</name>
<feature type="transmembrane region" description="Helical" evidence="2">
    <location>
        <begin position="119"/>
        <end position="142"/>
    </location>
</feature>
<accession>A0AAN6DTG0</accession>